<evidence type="ECO:0000256" key="3">
    <source>
        <dbReference type="ARBA" id="ARBA00022679"/>
    </source>
</evidence>
<evidence type="ECO:0000256" key="2">
    <source>
        <dbReference type="ARBA" id="ARBA00012438"/>
    </source>
</evidence>
<keyword evidence="3" id="KW-0808">Transferase</keyword>
<gene>
    <name evidence="7" type="ORF">IE877_13615</name>
</gene>
<comment type="catalytic activity">
    <reaction evidence="1">
        <text>ATP + protein L-histidine = ADP + protein N-phospho-L-histidine.</text>
        <dbReference type="EC" id="2.7.13.3"/>
    </reaction>
</comment>
<dbReference type="Proteomes" id="UP000652176">
    <property type="component" value="Unassembled WGS sequence"/>
</dbReference>
<evidence type="ECO:0000313" key="8">
    <source>
        <dbReference type="Proteomes" id="UP000652176"/>
    </source>
</evidence>
<dbReference type="SMART" id="SM00387">
    <property type="entry name" value="HATPase_c"/>
    <property type="match status" value="1"/>
</dbReference>
<feature type="domain" description="Histidine kinase" evidence="6">
    <location>
        <begin position="1"/>
        <end position="136"/>
    </location>
</feature>
<keyword evidence="8" id="KW-1185">Reference proteome</keyword>
<evidence type="ECO:0000256" key="5">
    <source>
        <dbReference type="ARBA" id="ARBA00023012"/>
    </source>
</evidence>
<dbReference type="RefSeq" id="WP_192375216.1">
    <property type="nucleotide sequence ID" value="NZ_CAJHIV010000001.1"/>
</dbReference>
<dbReference type="Gene3D" id="3.30.565.10">
    <property type="entry name" value="Histidine kinase-like ATPase, C-terminal domain"/>
    <property type="match status" value="1"/>
</dbReference>
<dbReference type="PRINTS" id="PR00344">
    <property type="entry name" value="BCTRLSENSOR"/>
</dbReference>
<organism evidence="7 8">
    <name type="scientific">Methylomonas albis</name>
    <dbReference type="NCBI Taxonomy" id="1854563"/>
    <lineage>
        <taxon>Bacteria</taxon>
        <taxon>Pseudomonadati</taxon>
        <taxon>Pseudomonadota</taxon>
        <taxon>Gammaproteobacteria</taxon>
        <taxon>Methylococcales</taxon>
        <taxon>Methylococcaceae</taxon>
        <taxon>Methylomonas</taxon>
    </lineage>
</organism>
<dbReference type="InterPro" id="IPR003594">
    <property type="entry name" value="HATPase_dom"/>
</dbReference>
<evidence type="ECO:0000313" key="7">
    <source>
        <dbReference type="EMBL" id="MBD9356901.1"/>
    </source>
</evidence>
<dbReference type="PANTHER" id="PTHR43711">
    <property type="entry name" value="TWO-COMPONENT HISTIDINE KINASE"/>
    <property type="match status" value="1"/>
</dbReference>
<dbReference type="InterPro" id="IPR050736">
    <property type="entry name" value="Sensor_HK_Regulatory"/>
</dbReference>
<dbReference type="SUPFAM" id="SSF55874">
    <property type="entry name" value="ATPase domain of HSP90 chaperone/DNA topoisomerase II/histidine kinase"/>
    <property type="match status" value="1"/>
</dbReference>
<reference evidence="7 8" key="1">
    <citation type="submission" date="2020-09" db="EMBL/GenBank/DDBJ databases">
        <title>Methylomonas albis sp. nov. and Methylomonas fluvii sp. nov.: Two cold-adapted methanotrophs from the River Elbe and an amended description of Methylovulum psychrotolerans strain Eb1.</title>
        <authorList>
            <person name="Bussmann I.K."/>
            <person name="Klings K.-W."/>
            <person name="Warnstedt J."/>
            <person name="Hoppert M."/>
            <person name="Saborowski A."/>
            <person name="Horn F."/>
            <person name="Liebner S."/>
        </authorList>
    </citation>
    <scope>NUCLEOTIDE SEQUENCE [LARGE SCALE GENOMIC DNA]</scope>
    <source>
        <strain evidence="7 8">EbA</strain>
    </source>
</reference>
<dbReference type="PROSITE" id="PS50109">
    <property type="entry name" value="HIS_KIN"/>
    <property type="match status" value="1"/>
</dbReference>
<dbReference type="InterPro" id="IPR036890">
    <property type="entry name" value="HATPase_C_sf"/>
</dbReference>
<evidence type="ECO:0000256" key="1">
    <source>
        <dbReference type="ARBA" id="ARBA00000085"/>
    </source>
</evidence>
<sequence length="136" mass="14863">MDWVPRALDRKIELGFDAPDTVVQINGDDVLLRELLGNLLDNAISYGQSGGHINVTMSSAPHIKLIVEDDGVGIPNSEQDKIFERFYRVPGSPGDGCGLGLPIVKEIADLHAAQIKIDSRLSNQRGTRIEIDFVGR</sequence>
<dbReference type="InterPro" id="IPR004358">
    <property type="entry name" value="Sig_transdc_His_kin-like_C"/>
</dbReference>
<keyword evidence="4" id="KW-0418">Kinase</keyword>
<comment type="caution">
    <text evidence="7">The sequence shown here is derived from an EMBL/GenBank/DDBJ whole genome shotgun (WGS) entry which is preliminary data.</text>
</comment>
<name>A0ABR9D271_9GAMM</name>
<accession>A0ABR9D271</accession>
<dbReference type="EC" id="2.7.13.3" evidence="2"/>
<dbReference type="EMBL" id="JACXSS010000001">
    <property type="protein sequence ID" value="MBD9356901.1"/>
    <property type="molecule type" value="Genomic_DNA"/>
</dbReference>
<evidence type="ECO:0000259" key="6">
    <source>
        <dbReference type="PROSITE" id="PS50109"/>
    </source>
</evidence>
<evidence type="ECO:0000256" key="4">
    <source>
        <dbReference type="ARBA" id="ARBA00022777"/>
    </source>
</evidence>
<keyword evidence="5" id="KW-0902">Two-component regulatory system</keyword>
<protein>
    <recommendedName>
        <fullName evidence="2">histidine kinase</fullName>
        <ecNumber evidence="2">2.7.13.3</ecNumber>
    </recommendedName>
</protein>
<dbReference type="InterPro" id="IPR005467">
    <property type="entry name" value="His_kinase_dom"/>
</dbReference>
<proteinExistence type="predicted"/>
<dbReference type="Pfam" id="PF02518">
    <property type="entry name" value="HATPase_c"/>
    <property type="match status" value="1"/>
</dbReference>
<dbReference type="PANTHER" id="PTHR43711:SF1">
    <property type="entry name" value="HISTIDINE KINASE 1"/>
    <property type="match status" value="1"/>
</dbReference>